<evidence type="ECO:0000313" key="2">
    <source>
        <dbReference type="EMBL" id="KAF7295222.1"/>
    </source>
</evidence>
<comment type="caution">
    <text evidence="2">The sequence shown here is derived from an EMBL/GenBank/DDBJ whole genome shotgun (WGS) entry which is preliminary data.</text>
</comment>
<sequence length="378" mass="43029">MDRIRLQYGLPVWHAEAHDPKCRIQFALRYLLGVGKTDGESTERLWSLLNPASWSTKEMGEGARHDVLEDKIDLINFEKKQEHGRLIVAVAERQRQGIEFQELDDSVPKKKGREWAKMMDAWYKDNTQTNPFEVQGGKLAGPSEREISEELKRAEVEDAQAGIKPLLEGKMTITAFIRAGMQLQAIQRRIRTALKAKKSADQASQIQELRLSLIKQMRTFEKLQLTYMPGVQGLRDAALTAEECRQCADALAALRGRLHSKQHMIWFRGKTWWGNVQERSVTLMARMEEGVTKAAAKYTEGYEALVHLKGKRYAPEFQKLDKAHLNTRIEIESDEDAARSLRTADGSRPTREETAAKKENQDGANFLDLGSRRAGRRG</sequence>
<name>A0A8H6SA75_9AGAR</name>
<dbReference type="GeneID" id="59349707"/>
<accession>A0A8H6SA75</accession>
<dbReference type="InterPro" id="IPR040521">
    <property type="entry name" value="KDZ"/>
</dbReference>
<dbReference type="Proteomes" id="UP000636479">
    <property type="component" value="Unassembled WGS sequence"/>
</dbReference>
<proteinExistence type="predicted"/>
<reference evidence="2" key="1">
    <citation type="submission" date="2020-05" db="EMBL/GenBank/DDBJ databases">
        <title>Mycena genomes resolve the evolution of fungal bioluminescence.</title>
        <authorList>
            <person name="Tsai I.J."/>
        </authorList>
    </citation>
    <scope>NUCLEOTIDE SEQUENCE</scope>
    <source>
        <strain evidence="2">171206Taipei</strain>
    </source>
</reference>
<protein>
    <submittedName>
        <fullName evidence="2">CxC2 domain-containing protein</fullName>
    </submittedName>
</protein>
<dbReference type="RefSeq" id="XP_037216585.1">
    <property type="nucleotide sequence ID" value="XM_037367191.1"/>
</dbReference>
<dbReference type="AlphaFoldDB" id="A0A8H6SA75"/>
<gene>
    <name evidence="2" type="ORF">MIND_01061100</name>
</gene>
<dbReference type="Pfam" id="PF18758">
    <property type="entry name" value="KDZ"/>
    <property type="match status" value="1"/>
</dbReference>
<feature type="region of interest" description="Disordered" evidence="1">
    <location>
        <begin position="334"/>
        <end position="378"/>
    </location>
</feature>
<evidence type="ECO:0000256" key="1">
    <source>
        <dbReference type="SAM" id="MobiDB-lite"/>
    </source>
</evidence>
<organism evidence="2 3">
    <name type="scientific">Mycena indigotica</name>
    <dbReference type="NCBI Taxonomy" id="2126181"/>
    <lineage>
        <taxon>Eukaryota</taxon>
        <taxon>Fungi</taxon>
        <taxon>Dikarya</taxon>
        <taxon>Basidiomycota</taxon>
        <taxon>Agaricomycotina</taxon>
        <taxon>Agaricomycetes</taxon>
        <taxon>Agaricomycetidae</taxon>
        <taxon>Agaricales</taxon>
        <taxon>Marasmiineae</taxon>
        <taxon>Mycenaceae</taxon>
        <taxon>Mycena</taxon>
    </lineage>
</organism>
<feature type="compositionally biased region" description="Basic and acidic residues" evidence="1">
    <location>
        <begin position="348"/>
        <end position="361"/>
    </location>
</feature>
<keyword evidence="3" id="KW-1185">Reference proteome</keyword>
<evidence type="ECO:0000313" key="3">
    <source>
        <dbReference type="Proteomes" id="UP000636479"/>
    </source>
</evidence>
<dbReference type="EMBL" id="JACAZF010000009">
    <property type="protein sequence ID" value="KAF7295222.1"/>
    <property type="molecule type" value="Genomic_DNA"/>
</dbReference>